<organism evidence="1 2">
    <name type="scientific">Potamilus streckersoni</name>
    <dbReference type="NCBI Taxonomy" id="2493646"/>
    <lineage>
        <taxon>Eukaryota</taxon>
        <taxon>Metazoa</taxon>
        <taxon>Spiralia</taxon>
        <taxon>Lophotrochozoa</taxon>
        <taxon>Mollusca</taxon>
        <taxon>Bivalvia</taxon>
        <taxon>Autobranchia</taxon>
        <taxon>Heteroconchia</taxon>
        <taxon>Palaeoheterodonta</taxon>
        <taxon>Unionida</taxon>
        <taxon>Unionoidea</taxon>
        <taxon>Unionidae</taxon>
        <taxon>Ambleminae</taxon>
        <taxon>Lampsilini</taxon>
        <taxon>Potamilus</taxon>
    </lineage>
</organism>
<comment type="caution">
    <text evidence="1">The sequence shown here is derived from an EMBL/GenBank/DDBJ whole genome shotgun (WGS) entry which is preliminary data.</text>
</comment>
<evidence type="ECO:0000313" key="2">
    <source>
        <dbReference type="Proteomes" id="UP001195483"/>
    </source>
</evidence>
<keyword evidence="2" id="KW-1185">Reference proteome</keyword>
<gene>
    <name evidence="1" type="ORF">CHS0354_033258</name>
</gene>
<reference evidence="1" key="3">
    <citation type="submission" date="2023-05" db="EMBL/GenBank/DDBJ databases">
        <authorList>
            <person name="Smith C.H."/>
        </authorList>
    </citation>
    <scope>NUCLEOTIDE SEQUENCE</scope>
    <source>
        <strain evidence="1">CHS0354</strain>
        <tissue evidence="1">Mantle</tissue>
    </source>
</reference>
<evidence type="ECO:0000313" key="1">
    <source>
        <dbReference type="EMBL" id="KAK3586134.1"/>
    </source>
</evidence>
<sequence length="121" mass="13423">MKTYCLKKNAQGNVTIYFYCIAYKLSPAANCTDPDVPLYNVPADLSLHFGVISRTNSVGHDLQALKTCIALATSKLGHMYHLINIYTVHYPGMCILSSTALKSWSKLSHSTGLICFIFILF</sequence>
<protein>
    <submittedName>
        <fullName evidence="1">Uncharacterized protein</fullName>
    </submittedName>
</protein>
<reference evidence="1" key="2">
    <citation type="journal article" date="2021" name="Genome Biol. Evol.">
        <title>Developing a high-quality reference genome for a parasitic bivalve with doubly uniparental inheritance (Bivalvia: Unionida).</title>
        <authorList>
            <person name="Smith C.H."/>
        </authorList>
    </citation>
    <scope>NUCLEOTIDE SEQUENCE</scope>
    <source>
        <strain evidence="1">CHS0354</strain>
        <tissue evidence="1">Mantle</tissue>
    </source>
</reference>
<dbReference type="Proteomes" id="UP001195483">
    <property type="component" value="Unassembled WGS sequence"/>
</dbReference>
<proteinExistence type="predicted"/>
<reference evidence="1" key="1">
    <citation type="journal article" date="2021" name="Genome Biol. Evol.">
        <title>A High-Quality Reference Genome for a Parasitic Bivalve with Doubly Uniparental Inheritance (Bivalvia: Unionida).</title>
        <authorList>
            <person name="Smith C.H."/>
        </authorList>
    </citation>
    <scope>NUCLEOTIDE SEQUENCE</scope>
    <source>
        <strain evidence="1">CHS0354</strain>
    </source>
</reference>
<accession>A0AAE0S6K7</accession>
<dbReference type="EMBL" id="JAEAOA010001951">
    <property type="protein sequence ID" value="KAK3586134.1"/>
    <property type="molecule type" value="Genomic_DNA"/>
</dbReference>
<name>A0AAE0S6K7_9BIVA</name>
<dbReference type="AlphaFoldDB" id="A0AAE0S6K7"/>